<proteinExistence type="predicted"/>
<evidence type="ECO:0000313" key="3">
    <source>
        <dbReference type="EMBL" id="CEP01977.1"/>
    </source>
</evidence>
<feature type="domain" description="WH2" evidence="2">
    <location>
        <begin position="224"/>
        <end position="241"/>
    </location>
</feature>
<dbReference type="OMA" id="MDESCAT"/>
<sequence>MPIDERVVATPGFVDLVGAASQVGTSQCVLESSSVANCVALIAQFSQLSAHAHDMFTALMDESCATLERISNLSARVTSLSTTCSASDDAQLAAAKYAKNNEGRLGRTDGEVGRTGLTFVAMRDTLPPALRTRVEACAAPPNVSLLDDLDEQHNCAAKYSHPDFFIEQWLISERQRQAGLEQQRARRREERRARRKLERAGRKDGQMGRIAVSAVKKKKYNADARSELLAGIQKGMALKPVAKATQAPASSPREDLMSQIRMGSAAVLRSTPQRKTPPPPPTTPKADDAYSEIKALLDRRQFLAPVDESSDASSGSDSDDWDD</sequence>
<feature type="region of interest" description="Disordered" evidence="1">
    <location>
        <begin position="266"/>
        <end position="323"/>
    </location>
</feature>
<dbReference type="SMART" id="SM00246">
    <property type="entry name" value="WH2"/>
    <property type="match status" value="2"/>
</dbReference>
<feature type="domain" description="WH2" evidence="2">
    <location>
        <begin position="252"/>
        <end position="271"/>
    </location>
</feature>
<dbReference type="Gene3D" id="1.20.5.340">
    <property type="match status" value="1"/>
</dbReference>
<dbReference type="OrthoDB" id="1060785at2759"/>
<gene>
    <name evidence="3" type="ORF">PBRA_002242</name>
</gene>
<dbReference type="EMBL" id="CDSF01000122">
    <property type="protein sequence ID" value="CEP01977.1"/>
    <property type="molecule type" value="Genomic_DNA"/>
</dbReference>
<dbReference type="GO" id="GO:0003779">
    <property type="term" value="F:actin binding"/>
    <property type="evidence" value="ECO:0007669"/>
    <property type="project" value="InterPro"/>
</dbReference>
<dbReference type="PROSITE" id="PS51082">
    <property type="entry name" value="WH2"/>
    <property type="match status" value="2"/>
</dbReference>
<dbReference type="STRING" id="37360.A0A0G4J375"/>
<dbReference type="Pfam" id="PF02205">
    <property type="entry name" value="WH2"/>
    <property type="match status" value="2"/>
</dbReference>
<dbReference type="Proteomes" id="UP000039324">
    <property type="component" value="Unassembled WGS sequence"/>
</dbReference>
<accession>A0A0G4J375</accession>
<dbReference type="Gene3D" id="6.10.280.150">
    <property type="match status" value="2"/>
</dbReference>
<protein>
    <recommendedName>
        <fullName evidence="2">WH2 domain-containing protein</fullName>
    </recommendedName>
</protein>
<feature type="region of interest" description="Disordered" evidence="1">
    <location>
        <begin position="180"/>
        <end position="205"/>
    </location>
</feature>
<name>A0A0G4J375_PLABS</name>
<evidence type="ECO:0000313" key="4">
    <source>
        <dbReference type="Proteomes" id="UP000039324"/>
    </source>
</evidence>
<keyword evidence="4" id="KW-1185">Reference proteome</keyword>
<dbReference type="InterPro" id="IPR003124">
    <property type="entry name" value="WH2_dom"/>
</dbReference>
<feature type="compositionally biased region" description="Basic and acidic residues" evidence="1">
    <location>
        <begin position="183"/>
        <end position="205"/>
    </location>
</feature>
<reference evidence="3 4" key="1">
    <citation type="submission" date="2015-02" db="EMBL/GenBank/DDBJ databases">
        <authorList>
            <person name="Chooi Y.-H."/>
        </authorList>
    </citation>
    <scope>NUCLEOTIDE SEQUENCE [LARGE SCALE GENOMIC DNA]</scope>
    <source>
        <strain evidence="3">E3</strain>
    </source>
</reference>
<organism evidence="3 4">
    <name type="scientific">Plasmodiophora brassicae</name>
    <name type="common">Clubroot disease agent</name>
    <dbReference type="NCBI Taxonomy" id="37360"/>
    <lineage>
        <taxon>Eukaryota</taxon>
        <taxon>Sar</taxon>
        <taxon>Rhizaria</taxon>
        <taxon>Endomyxa</taxon>
        <taxon>Phytomyxea</taxon>
        <taxon>Plasmodiophorida</taxon>
        <taxon>Plasmodiophoridae</taxon>
        <taxon>Plasmodiophora</taxon>
    </lineage>
</organism>
<evidence type="ECO:0000256" key="1">
    <source>
        <dbReference type="SAM" id="MobiDB-lite"/>
    </source>
</evidence>
<evidence type="ECO:0000259" key="2">
    <source>
        <dbReference type="PROSITE" id="PS51082"/>
    </source>
</evidence>
<dbReference type="AlphaFoldDB" id="A0A0G4J375"/>